<dbReference type="GO" id="GO:0003723">
    <property type="term" value="F:RNA binding"/>
    <property type="evidence" value="ECO:0007669"/>
    <property type="project" value="InterPro"/>
</dbReference>
<dbReference type="RefSeq" id="WP_168005606.1">
    <property type="nucleotide sequence ID" value="NZ_JAATHJ010000007.1"/>
</dbReference>
<keyword evidence="5" id="KW-0648">Protein biosynthesis</keyword>
<name>A0A969PN11_9BACI</name>
<keyword evidence="4" id="KW-0547">Nucleotide-binding</keyword>
<sequence>MKTKVVRQMTQFVTFGMAGHIDHGKTTLTKALTQVETDRLAEEKERMISIEPGYAPWILSDGVRGAIIDVPGHERFIRQMIAGVAGIDAVMLTVAADEGVMPQTKEHLIILELLGIDLGIIVVTKSSKADEEMLELVQEDIREAVLGTFLEEAELVITDAVEGKGLEAVKDAALRTARCAEYRSERGIFRMPVDQSFSVTGHGTVVRGTIHSGTVEEGDTLYLLPNKKETRVKQIQSFGTKIPAAYAGDRAALNLHGVSTEEAVRGTVLVSEITPPTKRVDVWMKPGSLFHYALKQRQTIKFFTGTTEVTGRMIYFDRNKLDPGTEETIYCQIELDTEAAVWKGSRFILRRATPPETVGGGEVIDPAALKYRFGQATVDLLKDKARGTPAERLELFLNQTGPSQKRTIKDDGAFTEEEIYDALDGDLVRETGKWLYTKRHLEKIVHAVTAQLFEYHRVYPLRPGKDIADTASSLPYSQQASETLIRLGASNKEYRIDGRFISLNSHRAHYPQEWEKRMLQVEAALKKSNLMPEPFSTISSHAGLPEKWQRELKHFLINEKRAVEAEDDLLFYYAAVETAAQKLYESYPQALTLQDAKAELGITRKYLVPLMESFDRQGWTKRKEGERVWQTPPLSK</sequence>
<keyword evidence="3" id="KW-0963">Cytoplasm</keyword>
<dbReference type="InterPro" id="IPR036390">
    <property type="entry name" value="WH_DNA-bd_sf"/>
</dbReference>
<keyword evidence="11" id="KW-1185">Reference proteome</keyword>
<dbReference type="GO" id="GO:0003746">
    <property type="term" value="F:translation elongation factor activity"/>
    <property type="evidence" value="ECO:0007669"/>
    <property type="project" value="UniProtKB-KW"/>
</dbReference>
<feature type="domain" description="Tr-type G" evidence="9">
    <location>
        <begin position="10"/>
        <end position="185"/>
    </location>
</feature>
<comment type="caution">
    <text evidence="10">The sequence shown here is derived from an EMBL/GenBank/DDBJ whole genome shotgun (WGS) entry which is preliminary data.</text>
</comment>
<dbReference type="InterPro" id="IPR036388">
    <property type="entry name" value="WH-like_DNA-bd_sf"/>
</dbReference>
<dbReference type="PROSITE" id="PS51722">
    <property type="entry name" value="G_TR_2"/>
    <property type="match status" value="1"/>
</dbReference>
<dbReference type="GO" id="GO:0001514">
    <property type="term" value="P:selenocysteine incorporation"/>
    <property type="evidence" value="ECO:0007669"/>
    <property type="project" value="InterPro"/>
</dbReference>
<dbReference type="InterPro" id="IPR009001">
    <property type="entry name" value="Transl_elong_EF1A/Init_IF2_C"/>
</dbReference>
<dbReference type="GO" id="GO:0003924">
    <property type="term" value="F:GTPase activity"/>
    <property type="evidence" value="ECO:0007669"/>
    <property type="project" value="InterPro"/>
</dbReference>
<evidence type="ECO:0000256" key="7">
    <source>
        <dbReference type="ARBA" id="ARBA00025526"/>
    </source>
</evidence>
<gene>
    <name evidence="10" type="primary">selB</name>
    <name evidence="10" type="ORF">HCN83_06380</name>
</gene>
<evidence type="ECO:0000259" key="9">
    <source>
        <dbReference type="PROSITE" id="PS51722"/>
    </source>
</evidence>
<comment type="function">
    <text evidence="7">Translation factor necessary for the incorporation of selenocysteine into proteins. It probably replaces EF-Tu for the insertion of selenocysteine directed by the UGA codon. SelB binds GTP and GDP.</text>
</comment>
<dbReference type="AlphaFoldDB" id="A0A969PN11"/>
<dbReference type="SUPFAM" id="SSF52540">
    <property type="entry name" value="P-loop containing nucleoside triphosphate hydrolases"/>
    <property type="match status" value="1"/>
</dbReference>
<dbReference type="CDD" id="cd04171">
    <property type="entry name" value="SelB"/>
    <property type="match status" value="1"/>
</dbReference>
<evidence type="ECO:0000256" key="3">
    <source>
        <dbReference type="ARBA" id="ARBA00022490"/>
    </source>
</evidence>
<organism evidence="10 11">
    <name type="scientific">Alkalicoccus luteus</name>
    <dbReference type="NCBI Taxonomy" id="1237094"/>
    <lineage>
        <taxon>Bacteria</taxon>
        <taxon>Bacillati</taxon>
        <taxon>Bacillota</taxon>
        <taxon>Bacilli</taxon>
        <taxon>Bacillales</taxon>
        <taxon>Bacillaceae</taxon>
        <taxon>Alkalicoccus</taxon>
    </lineage>
</organism>
<accession>A0A969PN11</accession>
<dbReference type="InterPro" id="IPR004161">
    <property type="entry name" value="EFTu-like_2"/>
</dbReference>
<dbReference type="InterPro" id="IPR027417">
    <property type="entry name" value="P-loop_NTPase"/>
</dbReference>
<proteinExistence type="predicted"/>
<dbReference type="GO" id="GO:0005829">
    <property type="term" value="C:cytosol"/>
    <property type="evidence" value="ECO:0007669"/>
    <property type="project" value="TreeGrafter"/>
</dbReference>
<dbReference type="InterPro" id="IPR004535">
    <property type="entry name" value="Transl_elong_SelB"/>
</dbReference>
<dbReference type="EMBL" id="JAATHJ010000007">
    <property type="protein sequence ID" value="NJP37212.1"/>
    <property type="molecule type" value="Genomic_DNA"/>
</dbReference>
<protein>
    <recommendedName>
        <fullName evidence="2">Selenocysteine-specific elongation factor</fullName>
    </recommendedName>
    <alternativeName>
        <fullName evidence="8">SelB translation factor</fullName>
    </alternativeName>
</protein>
<dbReference type="InterPro" id="IPR009000">
    <property type="entry name" value="Transl_B-barrel_sf"/>
</dbReference>
<dbReference type="PRINTS" id="PR00315">
    <property type="entry name" value="ELONGATNFCT"/>
</dbReference>
<evidence type="ECO:0000256" key="2">
    <source>
        <dbReference type="ARBA" id="ARBA00015953"/>
    </source>
</evidence>
<dbReference type="SUPFAM" id="SSF50465">
    <property type="entry name" value="EF-Tu/eEF-1alpha/eIF2-gamma C-terminal domain"/>
    <property type="match status" value="1"/>
</dbReference>
<dbReference type="PANTHER" id="PTHR43721:SF22">
    <property type="entry name" value="ELONGATION FACTOR TU, MITOCHONDRIAL"/>
    <property type="match status" value="1"/>
</dbReference>
<dbReference type="NCBIfam" id="TIGR00475">
    <property type="entry name" value="selB"/>
    <property type="match status" value="1"/>
</dbReference>
<dbReference type="Gene3D" id="3.40.50.300">
    <property type="entry name" value="P-loop containing nucleotide triphosphate hydrolases"/>
    <property type="match status" value="1"/>
</dbReference>
<evidence type="ECO:0000256" key="5">
    <source>
        <dbReference type="ARBA" id="ARBA00022917"/>
    </source>
</evidence>
<evidence type="ECO:0000313" key="11">
    <source>
        <dbReference type="Proteomes" id="UP000752012"/>
    </source>
</evidence>
<dbReference type="CDD" id="cd15491">
    <property type="entry name" value="selB_III"/>
    <property type="match status" value="1"/>
</dbReference>
<keyword evidence="10" id="KW-0251">Elongation factor</keyword>
<evidence type="ECO:0000256" key="6">
    <source>
        <dbReference type="ARBA" id="ARBA00023134"/>
    </source>
</evidence>
<dbReference type="Gene3D" id="2.40.30.10">
    <property type="entry name" value="Translation factors"/>
    <property type="match status" value="1"/>
</dbReference>
<comment type="subcellular location">
    <subcellularLocation>
        <location evidence="1">Cytoplasm</location>
    </subcellularLocation>
</comment>
<keyword evidence="6" id="KW-0342">GTP-binding</keyword>
<dbReference type="SUPFAM" id="SSF46785">
    <property type="entry name" value="Winged helix' DNA-binding domain"/>
    <property type="match status" value="1"/>
</dbReference>
<dbReference type="InterPro" id="IPR015191">
    <property type="entry name" value="SelB_WHD4"/>
</dbReference>
<reference evidence="10 11" key="1">
    <citation type="submission" date="2020-03" db="EMBL/GenBank/DDBJ databases">
        <title>Assessment of the enzymatic potential of alkaline-tolerant lipase obtained from Bacillus luteus H11 (technogenic soil) for the bioremediation of saline soils contaminated with petroleum substances.</title>
        <authorList>
            <person name="Kalwasinska A."/>
        </authorList>
    </citation>
    <scope>NUCLEOTIDE SEQUENCE [LARGE SCALE GENOMIC DNA]</scope>
    <source>
        <strain evidence="10 11">H11</strain>
    </source>
</reference>
<dbReference type="PANTHER" id="PTHR43721">
    <property type="entry name" value="ELONGATION FACTOR TU-RELATED"/>
    <property type="match status" value="1"/>
</dbReference>
<evidence type="ECO:0000256" key="1">
    <source>
        <dbReference type="ARBA" id="ARBA00004496"/>
    </source>
</evidence>
<evidence type="ECO:0000256" key="4">
    <source>
        <dbReference type="ARBA" id="ARBA00022741"/>
    </source>
</evidence>
<evidence type="ECO:0000313" key="10">
    <source>
        <dbReference type="EMBL" id="NJP37212.1"/>
    </source>
</evidence>
<dbReference type="Gene3D" id="1.10.10.2770">
    <property type="match status" value="1"/>
</dbReference>
<dbReference type="Pfam" id="PF00009">
    <property type="entry name" value="GTP_EFTU"/>
    <property type="match status" value="1"/>
</dbReference>
<dbReference type="Gene3D" id="1.10.10.10">
    <property type="entry name" value="Winged helix-like DNA-binding domain superfamily/Winged helix DNA-binding domain"/>
    <property type="match status" value="1"/>
</dbReference>
<dbReference type="GO" id="GO:0005525">
    <property type="term" value="F:GTP binding"/>
    <property type="evidence" value="ECO:0007669"/>
    <property type="project" value="UniProtKB-KW"/>
</dbReference>
<dbReference type="CDD" id="cd03696">
    <property type="entry name" value="SelB_II"/>
    <property type="match status" value="1"/>
</dbReference>
<dbReference type="Proteomes" id="UP000752012">
    <property type="component" value="Unassembled WGS sequence"/>
</dbReference>
<dbReference type="InterPro" id="IPR057335">
    <property type="entry name" value="Beta-barrel_SelB"/>
</dbReference>
<dbReference type="Pfam" id="PF25461">
    <property type="entry name" value="Beta-barrel_SelB"/>
    <property type="match status" value="1"/>
</dbReference>
<dbReference type="InterPro" id="IPR000795">
    <property type="entry name" value="T_Tr_GTP-bd_dom"/>
</dbReference>
<dbReference type="Pfam" id="PF09107">
    <property type="entry name" value="WHD_3rd_SelB"/>
    <property type="match status" value="1"/>
</dbReference>
<dbReference type="InterPro" id="IPR050055">
    <property type="entry name" value="EF-Tu_GTPase"/>
</dbReference>
<dbReference type="Pfam" id="PF03144">
    <property type="entry name" value="GTP_EFTU_D2"/>
    <property type="match status" value="1"/>
</dbReference>
<evidence type="ECO:0000256" key="8">
    <source>
        <dbReference type="ARBA" id="ARBA00031615"/>
    </source>
</evidence>
<dbReference type="SUPFAM" id="SSF50447">
    <property type="entry name" value="Translation proteins"/>
    <property type="match status" value="1"/>
</dbReference>